<dbReference type="Proteomes" id="UP000008694">
    <property type="component" value="Unassembled WGS sequence"/>
</dbReference>
<sequence length="117" mass="13378">MPPKKTGLKRKREPSLTLSPVLEPENEEEESEEEESEEEEEKEEEKEEGNEEGNEEGEESSSDDGSRSLCGESSSDESKKDEIVVENAPENAMHCYWAHKDWRRCYVHGVIFSESVV</sequence>
<accession>D7MPE9</accession>
<name>D7MPE9_ARALL</name>
<proteinExistence type="predicted"/>
<evidence type="ECO:0000313" key="3">
    <source>
        <dbReference type="Proteomes" id="UP000008694"/>
    </source>
</evidence>
<keyword evidence="3" id="KW-1185">Reference proteome</keyword>
<feature type="compositionally biased region" description="Acidic residues" evidence="1">
    <location>
        <begin position="24"/>
        <end position="62"/>
    </location>
</feature>
<reference evidence="3" key="1">
    <citation type="journal article" date="2011" name="Nat. Genet.">
        <title>The Arabidopsis lyrata genome sequence and the basis of rapid genome size change.</title>
        <authorList>
            <person name="Hu T.T."/>
            <person name="Pattyn P."/>
            <person name="Bakker E.G."/>
            <person name="Cao J."/>
            <person name="Cheng J.-F."/>
            <person name="Clark R.M."/>
            <person name="Fahlgren N."/>
            <person name="Fawcett J.A."/>
            <person name="Grimwood J."/>
            <person name="Gundlach H."/>
            <person name="Haberer G."/>
            <person name="Hollister J.D."/>
            <person name="Ossowski S."/>
            <person name="Ottilar R.P."/>
            <person name="Salamov A.A."/>
            <person name="Schneeberger K."/>
            <person name="Spannagl M."/>
            <person name="Wang X."/>
            <person name="Yang L."/>
            <person name="Nasrallah M.E."/>
            <person name="Bergelson J."/>
            <person name="Carrington J.C."/>
            <person name="Gaut B.S."/>
            <person name="Schmutz J."/>
            <person name="Mayer K.F.X."/>
            <person name="Van de Peer Y."/>
            <person name="Grigoriev I.V."/>
            <person name="Nordborg M."/>
            <person name="Weigel D."/>
            <person name="Guo Y.-L."/>
        </authorList>
    </citation>
    <scope>NUCLEOTIDE SEQUENCE [LARGE SCALE GENOMIC DNA]</scope>
    <source>
        <strain evidence="3">cv. MN47</strain>
    </source>
</reference>
<feature type="compositionally biased region" description="Basic residues" evidence="1">
    <location>
        <begin position="1"/>
        <end position="12"/>
    </location>
</feature>
<gene>
    <name evidence="2" type="ORF">ARALYDRAFT_357226</name>
</gene>
<dbReference type="HOGENOM" id="CLU_2088145_0_0_1"/>
<protein>
    <submittedName>
        <fullName evidence="2">Predicted protein</fullName>
    </submittedName>
</protein>
<evidence type="ECO:0000313" key="2">
    <source>
        <dbReference type="EMBL" id="EFH42015.1"/>
    </source>
</evidence>
<dbReference type="AlphaFoldDB" id="D7MPE9"/>
<organism evidence="3">
    <name type="scientific">Arabidopsis lyrata subsp. lyrata</name>
    <name type="common">Lyre-leaved rock-cress</name>
    <dbReference type="NCBI Taxonomy" id="81972"/>
    <lineage>
        <taxon>Eukaryota</taxon>
        <taxon>Viridiplantae</taxon>
        <taxon>Streptophyta</taxon>
        <taxon>Embryophyta</taxon>
        <taxon>Tracheophyta</taxon>
        <taxon>Spermatophyta</taxon>
        <taxon>Magnoliopsida</taxon>
        <taxon>eudicotyledons</taxon>
        <taxon>Gunneridae</taxon>
        <taxon>Pentapetalae</taxon>
        <taxon>rosids</taxon>
        <taxon>malvids</taxon>
        <taxon>Brassicales</taxon>
        <taxon>Brassicaceae</taxon>
        <taxon>Camelineae</taxon>
        <taxon>Arabidopsis</taxon>
    </lineage>
</organism>
<evidence type="ECO:0000256" key="1">
    <source>
        <dbReference type="SAM" id="MobiDB-lite"/>
    </source>
</evidence>
<dbReference type="EMBL" id="GL348720">
    <property type="protein sequence ID" value="EFH42015.1"/>
    <property type="molecule type" value="Genomic_DNA"/>
</dbReference>
<dbReference type="Gramene" id="fgenesh1_pg.C_scaffold_8001013">
    <property type="protein sequence ID" value="fgenesh1_pg.C_scaffold_8001013"/>
    <property type="gene ID" value="fgenesh1_pg.C_scaffold_8001013"/>
</dbReference>
<feature type="region of interest" description="Disordered" evidence="1">
    <location>
        <begin position="1"/>
        <end position="89"/>
    </location>
</feature>